<sequence length="117" mass="12531">MEEQRLSLLIRRFTAAATAHGEALEAMDAARTDRHAAMLARLYREIAAFGAAGRAGLLDAAERGTGAAAGMAAVYSLSHDAPRSLAILRRLAREPGLLGFRASVAIERWERGELTLS</sequence>
<keyword evidence="2" id="KW-1185">Reference proteome</keyword>
<name>A0A0C1QTM0_9BACT</name>
<dbReference type="Proteomes" id="UP000031433">
    <property type="component" value="Unassembled WGS sequence"/>
</dbReference>
<evidence type="ECO:0000313" key="1">
    <source>
        <dbReference type="EMBL" id="KIE41581.1"/>
    </source>
</evidence>
<gene>
    <name evidence="1" type="ORF">SE37_02520</name>
</gene>
<dbReference type="SUPFAM" id="SSF48371">
    <property type="entry name" value="ARM repeat"/>
    <property type="match status" value="1"/>
</dbReference>
<comment type="caution">
    <text evidence="1">The sequence shown here is derived from an EMBL/GenBank/DDBJ whole genome shotgun (WGS) entry which is preliminary data.</text>
</comment>
<dbReference type="InterPro" id="IPR016024">
    <property type="entry name" value="ARM-type_fold"/>
</dbReference>
<protein>
    <recommendedName>
        <fullName evidence="3">DUF2019 domain-containing protein</fullName>
    </recommendedName>
</protein>
<proteinExistence type="predicted"/>
<dbReference type="EMBL" id="JXBL01000001">
    <property type="protein sequence ID" value="KIE41581.1"/>
    <property type="molecule type" value="Genomic_DNA"/>
</dbReference>
<dbReference type="AlphaFoldDB" id="A0A0C1QTM0"/>
<reference evidence="1 2" key="1">
    <citation type="submission" date="2015-01" db="EMBL/GenBank/DDBJ databases">
        <title>Genome sequence of the anaerobic bacterium Geobacter soli GSS01, a dissimilatory Fe(III) reducer from soil.</title>
        <authorList>
            <person name="Yang G."/>
            <person name="Zhou S."/>
        </authorList>
    </citation>
    <scope>NUCLEOTIDE SEQUENCE [LARGE SCALE GENOMIC DNA]</scope>
    <source>
        <strain evidence="1 2">GSS01</strain>
    </source>
</reference>
<accession>A0A0C1QTM0</accession>
<evidence type="ECO:0008006" key="3">
    <source>
        <dbReference type="Google" id="ProtNLM"/>
    </source>
</evidence>
<evidence type="ECO:0000313" key="2">
    <source>
        <dbReference type="Proteomes" id="UP000031433"/>
    </source>
</evidence>
<dbReference type="RefSeq" id="WP_039643365.1">
    <property type="nucleotide sequence ID" value="NZ_JXBL01000001.1"/>
</dbReference>
<organism evidence="1 2">
    <name type="scientific">Geobacter soli</name>
    <dbReference type="NCBI Taxonomy" id="1510391"/>
    <lineage>
        <taxon>Bacteria</taxon>
        <taxon>Pseudomonadati</taxon>
        <taxon>Thermodesulfobacteriota</taxon>
        <taxon>Desulfuromonadia</taxon>
        <taxon>Geobacterales</taxon>
        <taxon>Geobacteraceae</taxon>
        <taxon>Geobacter</taxon>
    </lineage>
</organism>